<evidence type="ECO:0000259" key="9">
    <source>
        <dbReference type="PROSITE" id="PS51085"/>
    </source>
</evidence>
<dbReference type="Gene3D" id="2.40.30.10">
    <property type="entry name" value="Translation factors"/>
    <property type="match status" value="1"/>
</dbReference>
<dbReference type="CDD" id="cd06214">
    <property type="entry name" value="PA_degradation_oxidoreductase_like"/>
    <property type="match status" value="1"/>
</dbReference>
<dbReference type="SUPFAM" id="SSF63380">
    <property type="entry name" value="Riboflavin synthase domain-like"/>
    <property type="match status" value="1"/>
</dbReference>
<dbReference type="SUPFAM" id="SSF54292">
    <property type="entry name" value="2Fe-2S ferredoxin-like"/>
    <property type="match status" value="1"/>
</dbReference>
<evidence type="ECO:0000256" key="5">
    <source>
        <dbReference type="ARBA" id="ARBA00022827"/>
    </source>
</evidence>
<protein>
    <submittedName>
        <fullName evidence="11">2Fe-2S iron-sulfur cluster-binding protein</fullName>
    </submittedName>
</protein>
<dbReference type="PROSITE" id="PS00197">
    <property type="entry name" value="2FE2S_FER_1"/>
    <property type="match status" value="1"/>
</dbReference>
<evidence type="ECO:0000259" key="10">
    <source>
        <dbReference type="PROSITE" id="PS51384"/>
    </source>
</evidence>
<keyword evidence="8" id="KW-0411">Iron-sulfur</keyword>
<evidence type="ECO:0000256" key="6">
    <source>
        <dbReference type="ARBA" id="ARBA00023002"/>
    </source>
</evidence>
<comment type="cofactor">
    <cofactor evidence="1">
        <name>FAD</name>
        <dbReference type="ChEBI" id="CHEBI:57692"/>
    </cofactor>
</comment>
<dbReference type="Pfam" id="PF00111">
    <property type="entry name" value="Fer2"/>
    <property type="match status" value="1"/>
</dbReference>
<keyword evidence="2" id="KW-0285">Flavoprotein</keyword>
<keyword evidence="7" id="KW-0408">Iron</keyword>
<accession>A0ABV6UCW9</accession>
<dbReference type="InterPro" id="IPR001433">
    <property type="entry name" value="OxRdtase_FAD/NAD-bd"/>
</dbReference>
<evidence type="ECO:0000313" key="12">
    <source>
        <dbReference type="Proteomes" id="UP001589870"/>
    </source>
</evidence>
<dbReference type="InterPro" id="IPR001041">
    <property type="entry name" value="2Fe-2S_ferredoxin-type"/>
</dbReference>
<dbReference type="SUPFAM" id="SSF52343">
    <property type="entry name" value="Ferredoxin reductase-like, C-terminal NADP-linked domain"/>
    <property type="match status" value="1"/>
</dbReference>
<dbReference type="Pfam" id="PF00175">
    <property type="entry name" value="NAD_binding_1"/>
    <property type="match status" value="1"/>
</dbReference>
<dbReference type="PRINTS" id="PR00406">
    <property type="entry name" value="CYTB5RDTASE"/>
</dbReference>
<sequence length="377" mass="39855">MSLTTSVRPRARLRFHPLTVAAVEPLAADGSAVAVTFRVPDALRAEFAFAPGQHVTVRASVDGSAVRRSYSLCSSPEELERGGTLRIGIRAVPGGVFSAYACGALTAGDTLDVLPPVGSFGTRFDPSRSRRYGAIAAGSGITPVLSLARAALSIERASTFTLLYGNRTVESTMFAEELADLKDRHPRRLHLLYAFSRENPRLGLAGGRLDRATLADVLARVLAPAPMDEWFLCGPAGLVRDSRLALVAHGVADSAVRVELFGAGDGDPGERVSLGGGPSPVPEGEARRLRVLLDGRTTVVRVRDDRTILDAALTVRPELPYSCRNGVCGTCRARVVDGQVSMSGGWALSAEELASGYVLTCRSVPAGECVTVDFDAL</sequence>
<keyword evidence="3" id="KW-0001">2Fe-2S</keyword>
<dbReference type="InterPro" id="IPR017938">
    <property type="entry name" value="Riboflavin_synthase-like_b-brl"/>
</dbReference>
<dbReference type="PANTHER" id="PTHR47354">
    <property type="entry name" value="NADH OXIDOREDUCTASE HCR"/>
    <property type="match status" value="1"/>
</dbReference>
<comment type="caution">
    <text evidence="11">The sequence shown here is derived from an EMBL/GenBank/DDBJ whole genome shotgun (WGS) entry which is preliminary data.</text>
</comment>
<keyword evidence="4" id="KW-0479">Metal-binding</keyword>
<feature type="domain" description="2Fe-2S ferredoxin-type" evidence="9">
    <location>
        <begin position="287"/>
        <end position="377"/>
    </location>
</feature>
<dbReference type="EMBL" id="JBHMQT010000059">
    <property type="protein sequence ID" value="MFC0865984.1"/>
    <property type="molecule type" value="Genomic_DNA"/>
</dbReference>
<evidence type="ECO:0000256" key="1">
    <source>
        <dbReference type="ARBA" id="ARBA00001974"/>
    </source>
</evidence>
<dbReference type="Gene3D" id="3.10.20.30">
    <property type="match status" value="1"/>
</dbReference>
<feature type="domain" description="FAD-binding FR-type" evidence="10">
    <location>
        <begin position="13"/>
        <end position="123"/>
    </location>
</feature>
<keyword evidence="6" id="KW-0560">Oxidoreductase</keyword>
<dbReference type="InterPro" id="IPR017927">
    <property type="entry name" value="FAD-bd_FR_type"/>
</dbReference>
<dbReference type="InterPro" id="IPR012675">
    <property type="entry name" value="Beta-grasp_dom_sf"/>
</dbReference>
<gene>
    <name evidence="11" type="ORF">ACFHYQ_27160</name>
</gene>
<dbReference type="Proteomes" id="UP001589870">
    <property type="component" value="Unassembled WGS sequence"/>
</dbReference>
<dbReference type="PROSITE" id="PS51384">
    <property type="entry name" value="FAD_FR"/>
    <property type="match status" value="1"/>
</dbReference>
<dbReference type="InterPro" id="IPR008333">
    <property type="entry name" value="Cbr1-like_FAD-bd_dom"/>
</dbReference>
<dbReference type="PANTHER" id="PTHR47354:SF8">
    <property type="entry name" value="1,2-PHENYLACETYL-COA EPOXIDASE, SUBUNIT E"/>
    <property type="match status" value="1"/>
</dbReference>
<dbReference type="PRINTS" id="PR00371">
    <property type="entry name" value="FPNCR"/>
</dbReference>
<evidence type="ECO:0000256" key="7">
    <source>
        <dbReference type="ARBA" id="ARBA00023004"/>
    </source>
</evidence>
<dbReference type="InterPro" id="IPR006058">
    <property type="entry name" value="2Fe2S_fd_BS"/>
</dbReference>
<keyword evidence="5" id="KW-0274">FAD</keyword>
<name>A0ABV6UCW9_9ACTN</name>
<evidence type="ECO:0000313" key="11">
    <source>
        <dbReference type="EMBL" id="MFC0865984.1"/>
    </source>
</evidence>
<evidence type="ECO:0000256" key="4">
    <source>
        <dbReference type="ARBA" id="ARBA00022723"/>
    </source>
</evidence>
<proteinExistence type="predicted"/>
<dbReference type="RefSeq" id="WP_394303985.1">
    <property type="nucleotide sequence ID" value="NZ_JBHMQT010000059.1"/>
</dbReference>
<dbReference type="Gene3D" id="3.40.50.80">
    <property type="entry name" value="Nucleotide-binding domain of ferredoxin-NADP reductase (FNR) module"/>
    <property type="match status" value="1"/>
</dbReference>
<dbReference type="PROSITE" id="PS51085">
    <property type="entry name" value="2FE2S_FER_2"/>
    <property type="match status" value="1"/>
</dbReference>
<evidence type="ECO:0000256" key="8">
    <source>
        <dbReference type="ARBA" id="ARBA00023014"/>
    </source>
</evidence>
<reference evidence="11 12" key="1">
    <citation type="submission" date="2024-09" db="EMBL/GenBank/DDBJ databases">
        <authorList>
            <person name="Sun Q."/>
            <person name="Mori K."/>
        </authorList>
    </citation>
    <scope>NUCLEOTIDE SEQUENCE [LARGE SCALE GENOMIC DNA]</scope>
    <source>
        <strain evidence="11 12">TBRC 1851</strain>
    </source>
</reference>
<dbReference type="InterPro" id="IPR039261">
    <property type="entry name" value="FNR_nucleotide-bd"/>
</dbReference>
<dbReference type="InterPro" id="IPR036010">
    <property type="entry name" value="2Fe-2S_ferredoxin-like_sf"/>
</dbReference>
<dbReference type="Pfam" id="PF00970">
    <property type="entry name" value="FAD_binding_6"/>
    <property type="match status" value="1"/>
</dbReference>
<evidence type="ECO:0000256" key="2">
    <source>
        <dbReference type="ARBA" id="ARBA00022630"/>
    </source>
</evidence>
<evidence type="ECO:0000256" key="3">
    <source>
        <dbReference type="ARBA" id="ARBA00022714"/>
    </source>
</evidence>
<organism evidence="11 12">
    <name type="scientific">Sphaerimonospora cavernae</name>
    <dbReference type="NCBI Taxonomy" id="1740611"/>
    <lineage>
        <taxon>Bacteria</taxon>
        <taxon>Bacillati</taxon>
        <taxon>Actinomycetota</taxon>
        <taxon>Actinomycetes</taxon>
        <taxon>Streptosporangiales</taxon>
        <taxon>Streptosporangiaceae</taxon>
        <taxon>Sphaerimonospora</taxon>
    </lineage>
</organism>
<keyword evidence="12" id="KW-1185">Reference proteome</keyword>
<dbReference type="InterPro" id="IPR001709">
    <property type="entry name" value="Flavoprot_Pyr_Nucl_cyt_Rdtase"/>
</dbReference>
<dbReference type="InterPro" id="IPR050415">
    <property type="entry name" value="MRET"/>
</dbReference>
<dbReference type="CDD" id="cd00207">
    <property type="entry name" value="fer2"/>
    <property type="match status" value="1"/>
</dbReference>